<accession>A0A345DDR7</accession>
<dbReference type="RefSeq" id="WP_114563574.1">
    <property type="nucleotide sequence ID" value="NZ_CP031124.1"/>
</dbReference>
<feature type="region of interest" description="Disordered" evidence="1">
    <location>
        <begin position="513"/>
        <end position="537"/>
    </location>
</feature>
<proteinExistence type="predicted"/>
<evidence type="ECO:0000313" key="2">
    <source>
        <dbReference type="EMBL" id="AXF86505.1"/>
    </source>
</evidence>
<reference evidence="3" key="1">
    <citation type="submission" date="2018-07" db="EMBL/GenBank/DDBJ databases">
        <authorList>
            <person name="Kim H."/>
        </authorList>
    </citation>
    <scope>NUCLEOTIDE SEQUENCE [LARGE SCALE GENOMIC DNA]</scope>
    <source>
        <strain evidence="3">F02</strain>
    </source>
</reference>
<protein>
    <recommendedName>
        <fullName evidence="4">PDZ domain-containing protein</fullName>
    </recommendedName>
</protein>
<evidence type="ECO:0000256" key="1">
    <source>
        <dbReference type="SAM" id="MobiDB-lite"/>
    </source>
</evidence>
<dbReference type="KEGG" id="hyf:DTO96_102259"/>
<dbReference type="Gene3D" id="2.30.42.10">
    <property type="match status" value="1"/>
</dbReference>
<evidence type="ECO:0000313" key="3">
    <source>
        <dbReference type="Proteomes" id="UP000252182"/>
    </source>
</evidence>
<organism evidence="2 3">
    <name type="scientific">Ephemeroptericola cinctiostellae</name>
    <dbReference type="NCBI Taxonomy" id="2268024"/>
    <lineage>
        <taxon>Bacteria</taxon>
        <taxon>Pseudomonadati</taxon>
        <taxon>Pseudomonadota</taxon>
        <taxon>Betaproteobacteria</taxon>
        <taxon>Burkholderiales</taxon>
        <taxon>Burkholderiaceae</taxon>
        <taxon>Ephemeroptericola</taxon>
    </lineage>
</organism>
<name>A0A345DDR7_9BURK</name>
<dbReference type="Proteomes" id="UP000252182">
    <property type="component" value="Chromosome"/>
</dbReference>
<sequence>MAAHRLNVWYRMNVLRCAGLAVVLFAPLAVCAKTPMILESKAVPPLHSQGQSVNAAQTHLMVLSHRSEKKATIHTRSHAAQNSTIPQNTQTVKTAKIVKTKTVKTIEVVQADAKINNSNIKKSSEPTSAQTPKHTFNMASRDAHPINALSTGIARRVEPVLENTLIAKRTMPIAIPMVTPVAPVAFVASSPTGYDVINDINQHFSAVPIKYCPRTSNGYGFEMRYPTAGVDGVSLADNDPNGVASIAVAPVVTKVYGRAYAAGLQENAQLLAINGQAIHSQREFNALIYDGQTAAADHLIPRVQLTVLQKGVQQDIPLVKGDYCLSNLAIESEKNILRLNQETKGSGYSVTAETTAFVDADFLTKLSPTDRLTLAAVAAGEQYRYGLKIKRGKTGMIFGQIFGTIITFTTGIPITEVTTSSSAAIGMKEDGEGALRPAAAYGYYLGLAPNDMRASLETLAAFKESYRAQGKRYDWFVRSDLREFDVAVQEINALAAQGAKNIMLKPQLFANKKEGRGEGEQQTNQRMGEAENGVGSY</sequence>
<evidence type="ECO:0008006" key="4">
    <source>
        <dbReference type="Google" id="ProtNLM"/>
    </source>
</evidence>
<dbReference type="InterPro" id="IPR036034">
    <property type="entry name" value="PDZ_sf"/>
</dbReference>
<dbReference type="AlphaFoldDB" id="A0A345DDR7"/>
<keyword evidence="3" id="KW-1185">Reference proteome</keyword>
<gene>
    <name evidence="2" type="ORF">DTO96_102259</name>
</gene>
<dbReference type="EMBL" id="CP031124">
    <property type="protein sequence ID" value="AXF86505.1"/>
    <property type="molecule type" value="Genomic_DNA"/>
</dbReference>